<dbReference type="GO" id="GO:0016757">
    <property type="term" value="F:glycosyltransferase activity"/>
    <property type="evidence" value="ECO:0007669"/>
    <property type="project" value="UniProtKB-KW"/>
</dbReference>
<evidence type="ECO:0000256" key="1">
    <source>
        <dbReference type="ARBA" id="ARBA00006739"/>
    </source>
</evidence>
<dbReference type="PANTHER" id="PTHR43179:SF12">
    <property type="entry name" value="GALACTOFURANOSYLTRANSFERASE GLFT2"/>
    <property type="match status" value="1"/>
</dbReference>
<name>A0A286GZ09_9PROT</name>
<evidence type="ECO:0000259" key="4">
    <source>
        <dbReference type="Pfam" id="PF00535"/>
    </source>
</evidence>
<dbReference type="OrthoDB" id="6653642at2"/>
<evidence type="ECO:0000256" key="3">
    <source>
        <dbReference type="ARBA" id="ARBA00022679"/>
    </source>
</evidence>
<protein>
    <submittedName>
        <fullName evidence="5">Glycosyl transferase family 2</fullName>
    </submittedName>
</protein>
<dbReference type="InterPro" id="IPR001173">
    <property type="entry name" value="Glyco_trans_2-like"/>
</dbReference>
<accession>A0A286GZ09</accession>
<keyword evidence="6" id="KW-1185">Reference proteome</keyword>
<organism evidence="5 6">
    <name type="scientific">Caenispirillum bisanense</name>
    <dbReference type="NCBI Taxonomy" id="414052"/>
    <lineage>
        <taxon>Bacteria</taxon>
        <taxon>Pseudomonadati</taxon>
        <taxon>Pseudomonadota</taxon>
        <taxon>Alphaproteobacteria</taxon>
        <taxon>Rhodospirillales</taxon>
        <taxon>Novispirillaceae</taxon>
        <taxon>Caenispirillum</taxon>
    </lineage>
</organism>
<dbReference type="EMBL" id="OCNJ01000014">
    <property type="protein sequence ID" value="SOE00760.1"/>
    <property type="molecule type" value="Genomic_DNA"/>
</dbReference>
<feature type="domain" description="Glycosyltransferase 2-like" evidence="4">
    <location>
        <begin position="22"/>
        <end position="180"/>
    </location>
</feature>
<comment type="similarity">
    <text evidence="1">Belongs to the glycosyltransferase 2 family.</text>
</comment>
<dbReference type="InterPro" id="IPR029044">
    <property type="entry name" value="Nucleotide-diphossugar_trans"/>
</dbReference>
<evidence type="ECO:0000313" key="6">
    <source>
        <dbReference type="Proteomes" id="UP000219621"/>
    </source>
</evidence>
<dbReference type="PANTHER" id="PTHR43179">
    <property type="entry name" value="RHAMNOSYLTRANSFERASE WBBL"/>
    <property type="match status" value="1"/>
</dbReference>
<evidence type="ECO:0000256" key="2">
    <source>
        <dbReference type="ARBA" id="ARBA00022676"/>
    </source>
</evidence>
<dbReference type="Proteomes" id="UP000219621">
    <property type="component" value="Unassembled WGS sequence"/>
</dbReference>
<dbReference type="AlphaFoldDB" id="A0A286GZ09"/>
<keyword evidence="2" id="KW-0328">Glycosyltransferase</keyword>
<sequence length="305" mass="32931">MLDTTRPEPRAAATTPATLAVSVVIPHYNDLQNLDACLALLMEQSLPREAFEVIVADNMSPCGLAAVEAVAGDRARVVPAPEKGAGPARNAGAAAASAPVLAFLDSDCRPARDWLERAVEASARATVVGGRVDVFAEDPQRLTGPEAFEAVFGFDNRTYVEQKGFSVSANLIVRREVFDAVGPFRPAVSEDLEWCLRAGRAGHPPVYADDVVVGHPARRTWSELARKWDRLSREGYLLMIEQPGGRLKWAARSLVVLASPLPHSLKVARSPALSTAADRLSAVAVLVRLRLRRFVMAWRLLLAGA</sequence>
<keyword evidence="3 5" id="KW-0808">Transferase</keyword>
<evidence type="ECO:0000313" key="5">
    <source>
        <dbReference type="EMBL" id="SOE00760.1"/>
    </source>
</evidence>
<dbReference type="Gene3D" id="3.90.550.10">
    <property type="entry name" value="Spore Coat Polysaccharide Biosynthesis Protein SpsA, Chain A"/>
    <property type="match status" value="1"/>
</dbReference>
<dbReference type="Pfam" id="PF00535">
    <property type="entry name" value="Glycos_transf_2"/>
    <property type="match status" value="1"/>
</dbReference>
<dbReference type="RefSeq" id="WP_097281355.1">
    <property type="nucleotide sequence ID" value="NZ_OCNJ01000014.1"/>
</dbReference>
<dbReference type="SUPFAM" id="SSF53448">
    <property type="entry name" value="Nucleotide-diphospho-sugar transferases"/>
    <property type="match status" value="1"/>
</dbReference>
<proteinExistence type="inferred from homology"/>
<reference evidence="5 6" key="1">
    <citation type="submission" date="2017-09" db="EMBL/GenBank/DDBJ databases">
        <authorList>
            <person name="Ehlers B."/>
            <person name="Leendertz F.H."/>
        </authorList>
    </citation>
    <scope>NUCLEOTIDE SEQUENCE [LARGE SCALE GENOMIC DNA]</scope>
    <source>
        <strain evidence="5 6">USBA 140</strain>
    </source>
</reference>
<gene>
    <name evidence="5" type="ORF">SAMN05421508_11423</name>
</gene>